<protein>
    <submittedName>
        <fullName evidence="1">Uncharacterized protein</fullName>
    </submittedName>
</protein>
<dbReference type="Proteomes" id="UP001177260">
    <property type="component" value="Unassembled WGS sequence"/>
</dbReference>
<evidence type="ECO:0000313" key="1">
    <source>
        <dbReference type="EMBL" id="KAK1145749.1"/>
    </source>
</evidence>
<dbReference type="EMBL" id="JAOPJF010000022">
    <property type="protein sequence ID" value="KAK1145749.1"/>
    <property type="molecule type" value="Genomic_DNA"/>
</dbReference>
<sequence length="359" mass="42117">MPWSAQKCPFCPKKYANKAGLENHLLEYTGNMRLPADGYHEVFEIKQAIRRLYGEKYQPDQDRRYRCWTCCEIITSRRRFTEHVWYREHCGLGPDLKSSLTVRGKGSTSGRRWVLPFDEDKVLLSDDPFPFLDLPSELRVMVYRYLLCFDEVHFSGKSLQHSHIERRRDGLWWQHNPNNNLLAIMSVNRQIYHEARWTFYTENRFSFERFENLPVFLVGIGAENARLLRSVSCKTKSGTFKKYTDLIQSCVRQAADTERDTSSADDLQIQLVEDLYLNLPNPDTLKPSSLPFDWCDSCRLLRPDTPSVSDYPFRLRFTLRATLRHKGIGGVNTDQIYAVAYELCKQRTRENEETLTEAK</sequence>
<gene>
    <name evidence="1" type="ORF">N8T08_003987</name>
</gene>
<accession>A0ACC3B6J1</accession>
<comment type="caution">
    <text evidence="1">The sequence shown here is derived from an EMBL/GenBank/DDBJ whole genome shotgun (WGS) entry which is preliminary data.</text>
</comment>
<reference evidence="1 2" key="1">
    <citation type="journal article" date="2023" name="ACS Omega">
        <title>Identification of the Neoaspergillic Acid Biosynthesis Gene Cluster by Establishing an In Vitro CRISPR-Ribonucleoprotein Genetic System in Aspergillus melleus.</title>
        <authorList>
            <person name="Yuan B."/>
            <person name="Grau M.F."/>
            <person name="Murata R.M."/>
            <person name="Torok T."/>
            <person name="Venkateswaran K."/>
            <person name="Stajich J.E."/>
            <person name="Wang C.C.C."/>
        </authorList>
    </citation>
    <scope>NUCLEOTIDE SEQUENCE [LARGE SCALE GENOMIC DNA]</scope>
    <source>
        <strain evidence="1 2">IMV 1140</strain>
    </source>
</reference>
<proteinExistence type="predicted"/>
<keyword evidence="2" id="KW-1185">Reference proteome</keyword>
<name>A0ACC3B6J1_9EURO</name>
<organism evidence="1 2">
    <name type="scientific">Aspergillus melleus</name>
    <dbReference type="NCBI Taxonomy" id="138277"/>
    <lineage>
        <taxon>Eukaryota</taxon>
        <taxon>Fungi</taxon>
        <taxon>Dikarya</taxon>
        <taxon>Ascomycota</taxon>
        <taxon>Pezizomycotina</taxon>
        <taxon>Eurotiomycetes</taxon>
        <taxon>Eurotiomycetidae</taxon>
        <taxon>Eurotiales</taxon>
        <taxon>Aspergillaceae</taxon>
        <taxon>Aspergillus</taxon>
        <taxon>Aspergillus subgen. Circumdati</taxon>
    </lineage>
</organism>
<evidence type="ECO:0000313" key="2">
    <source>
        <dbReference type="Proteomes" id="UP001177260"/>
    </source>
</evidence>